<keyword evidence="4" id="KW-1185">Reference proteome</keyword>
<dbReference type="Proteomes" id="UP000091857">
    <property type="component" value="Chromosome 3"/>
</dbReference>
<evidence type="ECO:0000313" key="4">
    <source>
        <dbReference type="Proteomes" id="UP000091857"/>
    </source>
</evidence>
<keyword evidence="2" id="KW-0812">Transmembrane</keyword>
<dbReference type="OrthoDB" id="2016421at2759"/>
<dbReference type="PANTHER" id="PTHR36354">
    <property type="entry name" value="IMPORT INNER MEMBRANE TRANSLOCASE SUBUNIT"/>
    <property type="match status" value="1"/>
</dbReference>
<dbReference type="PANTHER" id="PTHR36354:SF2">
    <property type="entry name" value="IMPORT INNER MEMBRANE TRANSLOCASE SUBUNIT"/>
    <property type="match status" value="1"/>
</dbReference>
<dbReference type="Gramene" id="Manes.03G048500.3.v8.1">
    <property type="protein sequence ID" value="Manes.03G048500.3.v8.1.CDS"/>
    <property type="gene ID" value="Manes.03G048500.v8.1"/>
</dbReference>
<gene>
    <name evidence="3" type="ORF">MANES_03G048500</name>
</gene>
<dbReference type="STRING" id="3983.A0A251L705"/>
<feature type="region of interest" description="Disordered" evidence="1">
    <location>
        <begin position="364"/>
        <end position="388"/>
    </location>
</feature>
<feature type="transmembrane region" description="Helical" evidence="2">
    <location>
        <begin position="193"/>
        <end position="213"/>
    </location>
</feature>
<evidence type="ECO:0000313" key="3">
    <source>
        <dbReference type="EMBL" id="OAY54105.1"/>
    </source>
</evidence>
<organism evidence="3 4">
    <name type="scientific">Manihot esculenta</name>
    <name type="common">Cassava</name>
    <name type="synonym">Jatropha manihot</name>
    <dbReference type="NCBI Taxonomy" id="3983"/>
    <lineage>
        <taxon>Eukaryota</taxon>
        <taxon>Viridiplantae</taxon>
        <taxon>Streptophyta</taxon>
        <taxon>Embryophyta</taxon>
        <taxon>Tracheophyta</taxon>
        <taxon>Spermatophyta</taxon>
        <taxon>Magnoliopsida</taxon>
        <taxon>eudicotyledons</taxon>
        <taxon>Gunneridae</taxon>
        <taxon>Pentapetalae</taxon>
        <taxon>rosids</taxon>
        <taxon>fabids</taxon>
        <taxon>Malpighiales</taxon>
        <taxon>Euphorbiaceae</taxon>
        <taxon>Crotonoideae</taxon>
        <taxon>Manihoteae</taxon>
        <taxon>Manihot</taxon>
    </lineage>
</organism>
<evidence type="ECO:0008006" key="5">
    <source>
        <dbReference type="Google" id="ProtNLM"/>
    </source>
</evidence>
<proteinExistence type="predicted"/>
<sequence length="388" mass="42974">MSKPSPRVVHGLLRFRYCLHVSSSKPSCPSTSSVASRIRSSLTRPYSNGFSNSTLLNTQIPSRSSFSSTPTSNGGLSQVLSWAKPHFYSSFRTSHAFAKQSCFYGVRQFSFKTSSNFGKTANGNFAKKVFEKPAKAVRAAISRYRDAIGLQIDAFWKRNLLILLGAGGVVLCALLWRVMFGIANTFIGLSEGMAKYGFLALSSAIVAFAGLYIRSRITINPDRVYRMAMRKLNTSAGILEVMGAPLTGTELRAYVMSGGGITLKNFKPRLRSKRCFLIFPIRGSEKKGLVSVEIKKKKGQYDMKLLAVDIPMASGPDQRLFLIGDEDEYKVGGGLISELRDPVVKAMAASKEFDDLDRIEEEEDAARELQEAERKHREEIEKLERDGS</sequence>
<accession>A0A251L705</accession>
<keyword evidence="2" id="KW-0472">Membrane</keyword>
<dbReference type="AlphaFoldDB" id="A0A251L705"/>
<feature type="transmembrane region" description="Helical" evidence="2">
    <location>
        <begin position="160"/>
        <end position="187"/>
    </location>
</feature>
<evidence type="ECO:0000256" key="2">
    <source>
        <dbReference type="SAM" id="Phobius"/>
    </source>
</evidence>
<feature type="compositionally biased region" description="Basic and acidic residues" evidence="1">
    <location>
        <begin position="366"/>
        <end position="388"/>
    </location>
</feature>
<evidence type="ECO:0000256" key="1">
    <source>
        <dbReference type="SAM" id="MobiDB-lite"/>
    </source>
</evidence>
<dbReference type="EMBL" id="CM004389">
    <property type="protein sequence ID" value="OAY54105.1"/>
    <property type="molecule type" value="Genomic_DNA"/>
</dbReference>
<dbReference type="EMBL" id="CM004389">
    <property type="protein sequence ID" value="OAY54104.1"/>
    <property type="molecule type" value="Genomic_DNA"/>
</dbReference>
<keyword evidence="2" id="KW-1133">Transmembrane helix</keyword>
<dbReference type="Gramene" id="Manes.03G048500.1.v8.1">
    <property type="protein sequence ID" value="Manes.03G048500.1.v8.1.CDS"/>
    <property type="gene ID" value="Manes.03G048500.v8.1"/>
</dbReference>
<name>A0A251L705_MANES</name>
<reference evidence="3 4" key="1">
    <citation type="submission" date="2016-02" db="EMBL/GenBank/DDBJ databases">
        <title>WGS assembly of Manihot esculenta.</title>
        <authorList>
            <person name="Bredeson J.V."/>
            <person name="Prochnik S.E."/>
            <person name="Lyons J.B."/>
            <person name="Schmutz J."/>
            <person name="Grimwood J."/>
            <person name="Vrebalov J."/>
            <person name="Bart R.S."/>
            <person name="Amuge T."/>
            <person name="Ferguson M.E."/>
            <person name="Green R."/>
            <person name="Putnam N."/>
            <person name="Stites J."/>
            <person name="Rounsley S."/>
            <person name="Rokhsar D.S."/>
        </authorList>
    </citation>
    <scope>NUCLEOTIDE SEQUENCE [LARGE SCALE GENOMIC DNA]</scope>
    <source>
        <strain evidence="4">cv. AM560-2</strain>
        <tissue evidence="3">Leaf</tissue>
    </source>
</reference>
<protein>
    <recommendedName>
        <fullName evidence="5">Import inner membrane translocase subunit</fullName>
    </recommendedName>
</protein>